<keyword evidence="3" id="KW-1185">Reference proteome</keyword>
<feature type="chain" id="PRO_5012216778" evidence="1">
    <location>
        <begin position="20"/>
        <end position="396"/>
    </location>
</feature>
<dbReference type="AlphaFoldDB" id="A0A210QSZ0"/>
<organism evidence="2 3">
    <name type="scientific">Mizuhopecten yessoensis</name>
    <name type="common">Japanese scallop</name>
    <name type="synonym">Patinopecten yessoensis</name>
    <dbReference type="NCBI Taxonomy" id="6573"/>
    <lineage>
        <taxon>Eukaryota</taxon>
        <taxon>Metazoa</taxon>
        <taxon>Spiralia</taxon>
        <taxon>Lophotrochozoa</taxon>
        <taxon>Mollusca</taxon>
        <taxon>Bivalvia</taxon>
        <taxon>Autobranchia</taxon>
        <taxon>Pteriomorphia</taxon>
        <taxon>Pectinida</taxon>
        <taxon>Pectinoidea</taxon>
        <taxon>Pectinidae</taxon>
        <taxon>Mizuhopecten</taxon>
    </lineage>
</organism>
<protein>
    <submittedName>
        <fullName evidence="2">Uncharacterized protein</fullName>
    </submittedName>
</protein>
<dbReference type="OrthoDB" id="10317771at2759"/>
<evidence type="ECO:0000256" key="1">
    <source>
        <dbReference type="SAM" id="SignalP"/>
    </source>
</evidence>
<sequence>MLLTSSILLVLLNIIFCSAEILENKRKADELDLIVSIAFHEKIVREAPALKELVEKQAVECEAKLNLTFKACESCRARYEIIPQPNKGGLDQLLLQILPTSLGGLALGGVTGKPLGTLVEKTIPSVVKDVGSNLETFFKGTIPRVGKDIKKQLGKFFTKTLPGTGKTVVSHLETFFKKTIPKTGKNVGGHLDTFFTESIPKVGKDVGGHLETFFKKTLPSTGKDVGNHLHTFFKKSMPKAGKKVKHFFTNAIPEAGKEVKHFFKNTIPGLFNGRRRRQASQCPDCDKINTDTMTSSDVTRTVCGQAYVNNVAQYRKMAIINQLIHVDKKPVITKVTFMRKDAVNKLLEGVASASPFAVTYTDGTTSEILKSDSTLDLLNPNQALGEELAKEIWDMI</sequence>
<evidence type="ECO:0000313" key="2">
    <source>
        <dbReference type="EMBL" id="OWF51829.1"/>
    </source>
</evidence>
<keyword evidence="1" id="KW-0732">Signal</keyword>
<feature type="signal peptide" evidence="1">
    <location>
        <begin position="1"/>
        <end position="19"/>
    </location>
</feature>
<dbReference type="EMBL" id="NEDP02002059">
    <property type="protein sequence ID" value="OWF51829.1"/>
    <property type="molecule type" value="Genomic_DNA"/>
</dbReference>
<proteinExistence type="predicted"/>
<evidence type="ECO:0000313" key="3">
    <source>
        <dbReference type="Proteomes" id="UP000242188"/>
    </source>
</evidence>
<name>A0A210QSZ0_MIZYE</name>
<gene>
    <name evidence="2" type="ORF">KP79_PYT05639</name>
</gene>
<accession>A0A210QSZ0</accession>
<reference evidence="2 3" key="1">
    <citation type="journal article" date="2017" name="Nat. Ecol. Evol.">
        <title>Scallop genome provides insights into evolution of bilaterian karyotype and development.</title>
        <authorList>
            <person name="Wang S."/>
            <person name="Zhang J."/>
            <person name="Jiao W."/>
            <person name="Li J."/>
            <person name="Xun X."/>
            <person name="Sun Y."/>
            <person name="Guo X."/>
            <person name="Huan P."/>
            <person name="Dong B."/>
            <person name="Zhang L."/>
            <person name="Hu X."/>
            <person name="Sun X."/>
            <person name="Wang J."/>
            <person name="Zhao C."/>
            <person name="Wang Y."/>
            <person name="Wang D."/>
            <person name="Huang X."/>
            <person name="Wang R."/>
            <person name="Lv J."/>
            <person name="Li Y."/>
            <person name="Zhang Z."/>
            <person name="Liu B."/>
            <person name="Lu W."/>
            <person name="Hui Y."/>
            <person name="Liang J."/>
            <person name="Zhou Z."/>
            <person name="Hou R."/>
            <person name="Li X."/>
            <person name="Liu Y."/>
            <person name="Li H."/>
            <person name="Ning X."/>
            <person name="Lin Y."/>
            <person name="Zhao L."/>
            <person name="Xing Q."/>
            <person name="Dou J."/>
            <person name="Li Y."/>
            <person name="Mao J."/>
            <person name="Guo H."/>
            <person name="Dou H."/>
            <person name="Li T."/>
            <person name="Mu C."/>
            <person name="Jiang W."/>
            <person name="Fu Q."/>
            <person name="Fu X."/>
            <person name="Miao Y."/>
            <person name="Liu J."/>
            <person name="Yu Q."/>
            <person name="Li R."/>
            <person name="Liao H."/>
            <person name="Li X."/>
            <person name="Kong Y."/>
            <person name="Jiang Z."/>
            <person name="Chourrout D."/>
            <person name="Li R."/>
            <person name="Bao Z."/>
        </authorList>
    </citation>
    <scope>NUCLEOTIDE SEQUENCE [LARGE SCALE GENOMIC DNA]</scope>
    <source>
        <strain evidence="2 3">PY_sf001</strain>
    </source>
</reference>
<dbReference type="Proteomes" id="UP000242188">
    <property type="component" value="Unassembled WGS sequence"/>
</dbReference>
<comment type="caution">
    <text evidence="2">The sequence shown here is derived from an EMBL/GenBank/DDBJ whole genome shotgun (WGS) entry which is preliminary data.</text>
</comment>